<organism evidence="2 3">
    <name type="scientific">Cucurbitaria berberidis CBS 394.84</name>
    <dbReference type="NCBI Taxonomy" id="1168544"/>
    <lineage>
        <taxon>Eukaryota</taxon>
        <taxon>Fungi</taxon>
        <taxon>Dikarya</taxon>
        <taxon>Ascomycota</taxon>
        <taxon>Pezizomycotina</taxon>
        <taxon>Dothideomycetes</taxon>
        <taxon>Pleosporomycetidae</taxon>
        <taxon>Pleosporales</taxon>
        <taxon>Pleosporineae</taxon>
        <taxon>Cucurbitariaceae</taxon>
        <taxon>Cucurbitaria</taxon>
    </lineage>
</organism>
<comment type="caution">
    <text evidence="2">The sequence shown here is derived from an EMBL/GenBank/DDBJ whole genome shotgun (WGS) entry which is preliminary data.</text>
</comment>
<dbReference type="InterPro" id="IPR056672">
    <property type="entry name" value="DUF7770"/>
</dbReference>
<evidence type="ECO:0000313" key="2">
    <source>
        <dbReference type="EMBL" id="KAF1850956.1"/>
    </source>
</evidence>
<reference evidence="2" key="1">
    <citation type="submission" date="2020-01" db="EMBL/GenBank/DDBJ databases">
        <authorList>
            <consortium name="DOE Joint Genome Institute"/>
            <person name="Haridas S."/>
            <person name="Albert R."/>
            <person name="Binder M."/>
            <person name="Bloem J."/>
            <person name="Labutti K."/>
            <person name="Salamov A."/>
            <person name="Andreopoulos B."/>
            <person name="Baker S.E."/>
            <person name="Barry K."/>
            <person name="Bills G."/>
            <person name="Bluhm B.H."/>
            <person name="Cannon C."/>
            <person name="Castanera R."/>
            <person name="Culley D.E."/>
            <person name="Daum C."/>
            <person name="Ezra D."/>
            <person name="Gonzalez J.B."/>
            <person name="Henrissat B."/>
            <person name="Kuo A."/>
            <person name="Liang C."/>
            <person name="Lipzen A."/>
            <person name="Lutzoni F."/>
            <person name="Magnuson J."/>
            <person name="Mondo S."/>
            <person name="Nolan M."/>
            <person name="Ohm R."/>
            <person name="Pangilinan J."/>
            <person name="Park H.-J."/>
            <person name="Ramirez L."/>
            <person name="Alfaro M."/>
            <person name="Sun H."/>
            <person name="Tritt A."/>
            <person name="Yoshinaga Y."/>
            <person name="Zwiers L.-H."/>
            <person name="Turgeon B.G."/>
            <person name="Goodwin S.B."/>
            <person name="Spatafora J.W."/>
            <person name="Crous P.W."/>
            <person name="Grigoriev I.V."/>
        </authorList>
    </citation>
    <scope>NUCLEOTIDE SEQUENCE</scope>
    <source>
        <strain evidence="2">CBS 394.84</strain>
    </source>
</reference>
<accession>A0A9P4LCN4</accession>
<sequence length="198" mass="21658">MSNQISELFAQIAAQQRAAAATAAANPVSYIPRSKKEEIRAQLVLKIYAICHPMSDDSGNGATNHWTLSFDIGNGHGVSLNAQPNPQQPPHTSGGDKALITVSETKYVVPVDAIRDGLISVMHSRPVSWYIEYLASKGRFRYAFTPEGVGCRRWLIDTLKLLADAGEVNSADSETARHSIAYLWPENRADEPANGTYF</sequence>
<evidence type="ECO:0000259" key="1">
    <source>
        <dbReference type="Pfam" id="PF24968"/>
    </source>
</evidence>
<dbReference type="RefSeq" id="XP_040793519.1">
    <property type="nucleotide sequence ID" value="XM_040936379.1"/>
</dbReference>
<name>A0A9P4LCN4_9PLEO</name>
<evidence type="ECO:0000313" key="3">
    <source>
        <dbReference type="Proteomes" id="UP000800039"/>
    </source>
</evidence>
<keyword evidence="3" id="KW-1185">Reference proteome</keyword>
<gene>
    <name evidence="2" type="ORF">K460DRAFT_400990</name>
</gene>
<dbReference type="Proteomes" id="UP000800039">
    <property type="component" value="Unassembled WGS sequence"/>
</dbReference>
<proteinExistence type="predicted"/>
<dbReference type="EMBL" id="ML976614">
    <property type="protein sequence ID" value="KAF1850956.1"/>
    <property type="molecule type" value="Genomic_DNA"/>
</dbReference>
<dbReference type="AlphaFoldDB" id="A0A9P4LCN4"/>
<feature type="domain" description="DUF7770" evidence="1">
    <location>
        <begin position="47"/>
        <end position="197"/>
    </location>
</feature>
<dbReference type="OrthoDB" id="3527137at2759"/>
<dbReference type="Pfam" id="PF24968">
    <property type="entry name" value="DUF7770"/>
    <property type="match status" value="1"/>
</dbReference>
<dbReference type="GeneID" id="63853629"/>
<protein>
    <recommendedName>
        <fullName evidence="1">DUF7770 domain-containing protein</fullName>
    </recommendedName>
</protein>